<evidence type="ECO:0008006" key="13">
    <source>
        <dbReference type="Google" id="ProtNLM"/>
    </source>
</evidence>
<keyword evidence="4" id="KW-0863">Zinc-finger</keyword>
<dbReference type="SUPFAM" id="SSF47954">
    <property type="entry name" value="Cyclin-like"/>
    <property type="match status" value="1"/>
</dbReference>
<feature type="domain" description="BRF2-like C-terminal" evidence="10">
    <location>
        <begin position="299"/>
        <end position="399"/>
    </location>
</feature>
<dbReference type="InterPro" id="IPR036915">
    <property type="entry name" value="Cyclin-like_sf"/>
</dbReference>
<keyword evidence="3" id="KW-0479">Metal-binding</keyword>
<evidence type="ECO:0000256" key="4">
    <source>
        <dbReference type="ARBA" id="ARBA00022771"/>
    </source>
</evidence>
<dbReference type="Pfam" id="PF21886">
    <property type="entry name" value="BRF2-like_C_cyclin_rpt"/>
    <property type="match status" value="1"/>
</dbReference>
<dbReference type="Proteomes" id="UP000678393">
    <property type="component" value="Unassembled WGS sequence"/>
</dbReference>
<dbReference type="GO" id="GO:0070897">
    <property type="term" value="P:transcription preinitiation complex assembly"/>
    <property type="evidence" value="ECO:0007669"/>
    <property type="project" value="InterPro"/>
</dbReference>
<dbReference type="GO" id="GO:0017025">
    <property type="term" value="F:TBP-class protein binding"/>
    <property type="evidence" value="ECO:0007669"/>
    <property type="project" value="InterPro"/>
</dbReference>
<reference evidence="11" key="1">
    <citation type="submission" date="2021-04" db="EMBL/GenBank/DDBJ databases">
        <authorList>
            <consortium name="Molecular Ecology Group"/>
        </authorList>
    </citation>
    <scope>NUCLEOTIDE SEQUENCE</scope>
</reference>
<evidence type="ECO:0000256" key="5">
    <source>
        <dbReference type="ARBA" id="ARBA00022833"/>
    </source>
</evidence>
<dbReference type="GO" id="GO:0097550">
    <property type="term" value="C:transcription preinitiation complex"/>
    <property type="evidence" value="ECO:0007669"/>
    <property type="project" value="TreeGrafter"/>
</dbReference>
<evidence type="ECO:0000259" key="9">
    <source>
        <dbReference type="Pfam" id="PF00382"/>
    </source>
</evidence>
<dbReference type="GO" id="GO:0000995">
    <property type="term" value="F:RNA polymerase III general transcription initiation factor activity"/>
    <property type="evidence" value="ECO:0007669"/>
    <property type="project" value="TreeGrafter"/>
</dbReference>
<dbReference type="Gene3D" id="1.10.472.10">
    <property type="entry name" value="Cyclin-like"/>
    <property type="match status" value="1"/>
</dbReference>
<comment type="similarity">
    <text evidence="2">Belongs to the TFIIB family.</text>
</comment>
<sequence>MPEKCLSCGECAVIEEEVDGGRVQRICVECGTVASGVRPEIALHSNTVKIECVPFLNVKKEEQACESCGDFLQLSFHSGVNLCAECQELESGVADDVERLASTQSDKQQVSQPSSSLKTCNSCHSSNLGMDVCGADERLVCRDCGTVAENEALTNDDFEVTSRTYRNSFMTLPKHSRPTTILKGRAAGHDKITFIYNKLCFPEIIRDEALEMFNTVFEKPGVYFTHITTKEHIAAACVFIVCRQHDMPVSLQHFRKYVEKYKIFLKGRKIVMKTLNINHPSITMCSQVELVLANCAFNRAIISKVKDILFLCRKAWLTQGRSRQGLIIIAAYYAFISSMSFVSMTKFRQMFKFPNISMLLQSECSSLFLKLARSIPWVVAKHIKPTTVYKYVDDILQYQNSLLQLAFRSDGEVSSNVDLTIPETENELDTTPKRKKRCKNARHGTAVNKDVLLPSALKKPRQEVFRPETKISPMVNLDSPVVLASEFDEAEMASYLLSPEEEALLRTPKLTFMQ</sequence>
<keyword evidence="5" id="KW-0862">Zinc</keyword>
<dbReference type="PANTHER" id="PTHR11618">
    <property type="entry name" value="TRANSCRIPTION INITIATION FACTOR IIB-RELATED"/>
    <property type="match status" value="1"/>
</dbReference>
<dbReference type="EMBL" id="CAJHNH020007756">
    <property type="protein sequence ID" value="CAG5134916.1"/>
    <property type="molecule type" value="Genomic_DNA"/>
</dbReference>
<proteinExistence type="inferred from homology"/>
<keyword evidence="12" id="KW-1185">Reference proteome</keyword>
<dbReference type="InterPro" id="IPR013150">
    <property type="entry name" value="TFIIB_cyclin"/>
</dbReference>
<evidence type="ECO:0000256" key="8">
    <source>
        <dbReference type="ARBA" id="ARBA00023242"/>
    </source>
</evidence>
<comment type="caution">
    <text evidence="11">The sequence shown here is derived from an EMBL/GenBank/DDBJ whole genome shotgun (WGS) entry which is preliminary data.</text>
</comment>
<keyword evidence="7" id="KW-0804">Transcription</keyword>
<evidence type="ECO:0000256" key="7">
    <source>
        <dbReference type="ARBA" id="ARBA00023163"/>
    </source>
</evidence>
<dbReference type="GO" id="GO:0008270">
    <property type="term" value="F:zinc ion binding"/>
    <property type="evidence" value="ECO:0007669"/>
    <property type="project" value="UniProtKB-KW"/>
</dbReference>
<dbReference type="GO" id="GO:0000126">
    <property type="term" value="C:transcription factor TFIIIB complex"/>
    <property type="evidence" value="ECO:0007669"/>
    <property type="project" value="TreeGrafter"/>
</dbReference>
<accession>A0A8S4A7D8</accession>
<protein>
    <recommendedName>
        <fullName evidence="13">B-related factor 1</fullName>
    </recommendedName>
</protein>
<keyword evidence="8" id="KW-0539">Nucleus</keyword>
<keyword evidence="6" id="KW-0805">Transcription regulation</keyword>
<dbReference type="PANTHER" id="PTHR11618:SF4">
    <property type="entry name" value="TRANSCRIPTION FACTOR IIIB 90 KDA SUBUNIT"/>
    <property type="match status" value="1"/>
</dbReference>
<dbReference type="GO" id="GO:0005634">
    <property type="term" value="C:nucleus"/>
    <property type="evidence" value="ECO:0007669"/>
    <property type="project" value="UniProtKB-SubCell"/>
</dbReference>
<dbReference type="InterPro" id="IPR000812">
    <property type="entry name" value="TFIIB"/>
</dbReference>
<name>A0A8S4A7D8_9EUPU</name>
<dbReference type="GO" id="GO:0001006">
    <property type="term" value="F:RNA polymerase III type 3 promoter sequence-specific DNA binding"/>
    <property type="evidence" value="ECO:0007669"/>
    <property type="project" value="TreeGrafter"/>
</dbReference>
<evidence type="ECO:0000256" key="3">
    <source>
        <dbReference type="ARBA" id="ARBA00022723"/>
    </source>
</evidence>
<evidence type="ECO:0000256" key="1">
    <source>
        <dbReference type="ARBA" id="ARBA00004123"/>
    </source>
</evidence>
<organism evidence="11 12">
    <name type="scientific">Candidula unifasciata</name>
    <dbReference type="NCBI Taxonomy" id="100452"/>
    <lineage>
        <taxon>Eukaryota</taxon>
        <taxon>Metazoa</taxon>
        <taxon>Spiralia</taxon>
        <taxon>Lophotrochozoa</taxon>
        <taxon>Mollusca</taxon>
        <taxon>Gastropoda</taxon>
        <taxon>Heterobranchia</taxon>
        <taxon>Euthyneura</taxon>
        <taxon>Panpulmonata</taxon>
        <taxon>Eupulmonata</taxon>
        <taxon>Stylommatophora</taxon>
        <taxon>Helicina</taxon>
        <taxon>Helicoidea</taxon>
        <taxon>Geomitridae</taxon>
        <taxon>Candidula</taxon>
    </lineage>
</organism>
<evidence type="ECO:0000256" key="2">
    <source>
        <dbReference type="ARBA" id="ARBA00010857"/>
    </source>
</evidence>
<evidence type="ECO:0000313" key="11">
    <source>
        <dbReference type="EMBL" id="CAG5134916.1"/>
    </source>
</evidence>
<dbReference type="InterPro" id="IPR054078">
    <property type="entry name" value="BRF2-like_C"/>
</dbReference>
<evidence type="ECO:0000256" key="6">
    <source>
        <dbReference type="ARBA" id="ARBA00023015"/>
    </source>
</evidence>
<dbReference type="OrthoDB" id="2121711at2759"/>
<gene>
    <name evidence="11" type="ORF">CUNI_LOCUS20474</name>
</gene>
<feature type="domain" description="Transcription factor TFIIB cyclin-like" evidence="9">
    <location>
        <begin position="187"/>
        <end position="254"/>
    </location>
</feature>
<dbReference type="AlphaFoldDB" id="A0A8S4A7D8"/>
<evidence type="ECO:0000259" key="10">
    <source>
        <dbReference type="Pfam" id="PF21886"/>
    </source>
</evidence>
<evidence type="ECO:0000313" key="12">
    <source>
        <dbReference type="Proteomes" id="UP000678393"/>
    </source>
</evidence>
<comment type="subcellular location">
    <subcellularLocation>
        <location evidence="1">Nucleus</location>
    </subcellularLocation>
</comment>
<dbReference type="Pfam" id="PF00382">
    <property type="entry name" value="TFIIB"/>
    <property type="match status" value="1"/>
</dbReference>